<sequence length="49" mass="5813">KSNPLCKNGAHKMLCLALPGFYLSLYLWYERSVKSKLMVTVYRFFNQRP</sequence>
<dbReference type="AlphaFoldDB" id="A0A1A8PLQ3"/>
<protein>
    <submittedName>
        <fullName evidence="2">Uncharacterized protein</fullName>
    </submittedName>
</protein>
<gene>
    <name evidence="2" type="primary">OLA.4945</name>
</gene>
<proteinExistence type="predicted"/>
<keyword evidence="1" id="KW-1133">Transmembrane helix</keyword>
<reference evidence="2" key="2">
    <citation type="submission" date="2016-06" db="EMBL/GenBank/DDBJ databases">
        <title>The genome of a short-lived fish provides insights into sex chromosome evolution and the genetic control of aging.</title>
        <authorList>
            <person name="Reichwald K."/>
            <person name="Felder M."/>
            <person name="Petzold A."/>
            <person name="Koch P."/>
            <person name="Groth M."/>
            <person name="Platzer M."/>
        </authorList>
    </citation>
    <scope>NUCLEOTIDE SEQUENCE</scope>
    <source>
        <tissue evidence="2">Brain</tissue>
    </source>
</reference>
<evidence type="ECO:0000256" key="1">
    <source>
        <dbReference type="SAM" id="Phobius"/>
    </source>
</evidence>
<reference evidence="2" key="1">
    <citation type="submission" date="2016-05" db="EMBL/GenBank/DDBJ databases">
        <authorList>
            <person name="Lavstsen T."/>
            <person name="Jespersen J.S."/>
        </authorList>
    </citation>
    <scope>NUCLEOTIDE SEQUENCE</scope>
    <source>
        <tissue evidence="2">Brain</tissue>
    </source>
</reference>
<keyword evidence="1" id="KW-0812">Transmembrane</keyword>
<feature type="non-terminal residue" evidence="2">
    <location>
        <position position="49"/>
    </location>
</feature>
<keyword evidence="1" id="KW-0472">Membrane</keyword>
<name>A0A1A8PLQ3_9TELE</name>
<organism evidence="2">
    <name type="scientific">Nothobranchius pienaari</name>
    <dbReference type="NCBI Taxonomy" id="704102"/>
    <lineage>
        <taxon>Eukaryota</taxon>
        <taxon>Metazoa</taxon>
        <taxon>Chordata</taxon>
        <taxon>Craniata</taxon>
        <taxon>Vertebrata</taxon>
        <taxon>Euteleostomi</taxon>
        <taxon>Actinopterygii</taxon>
        <taxon>Neopterygii</taxon>
        <taxon>Teleostei</taxon>
        <taxon>Neoteleostei</taxon>
        <taxon>Acanthomorphata</taxon>
        <taxon>Ovalentaria</taxon>
        <taxon>Atherinomorphae</taxon>
        <taxon>Cyprinodontiformes</taxon>
        <taxon>Nothobranchiidae</taxon>
        <taxon>Nothobranchius</taxon>
    </lineage>
</organism>
<evidence type="ECO:0000313" key="2">
    <source>
        <dbReference type="EMBL" id="SBR82183.1"/>
    </source>
</evidence>
<accession>A0A1A8PLQ3</accession>
<feature type="non-terminal residue" evidence="2">
    <location>
        <position position="1"/>
    </location>
</feature>
<dbReference type="EMBL" id="HAEG01008559">
    <property type="protein sequence ID" value="SBR82183.1"/>
    <property type="molecule type" value="Transcribed_RNA"/>
</dbReference>
<feature type="transmembrane region" description="Helical" evidence="1">
    <location>
        <begin position="12"/>
        <end position="29"/>
    </location>
</feature>